<keyword evidence="3" id="KW-0862">Zinc</keyword>
<dbReference type="Gene3D" id="3.30.390.130">
    <property type="match status" value="1"/>
</dbReference>
<evidence type="ECO:0000313" key="7">
    <source>
        <dbReference type="EnsemblPlants" id="Pp3c17_24050V3.2"/>
    </source>
</evidence>
<protein>
    <recommendedName>
        <fullName evidence="9">RING-type E3 ubiquitin transferase</fullName>
    </recommendedName>
</protein>
<dbReference type="Gramene" id="Pp3c17_24050V3.2">
    <property type="protein sequence ID" value="Pp3c17_24050V3.2"/>
    <property type="gene ID" value="Pp3c17_24050"/>
</dbReference>
<organism evidence="7 8">
    <name type="scientific">Physcomitrium patens</name>
    <name type="common">Spreading-leaved earth moss</name>
    <name type="synonym">Physcomitrella patens</name>
    <dbReference type="NCBI Taxonomy" id="3218"/>
    <lineage>
        <taxon>Eukaryota</taxon>
        <taxon>Viridiplantae</taxon>
        <taxon>Streptophyta</taxon>
        <taxon>Embryophyta</taxon>
        <taxon>Bryophyta</taxon>
        <taxon>Bryophytina</taxon>
        <taxon>Bryopsida</taxon>
        <taxon>Funariidae</taxon>
        <taxon>Funariales</taxon>
        <taxon>Funariaceae</taxon>
        <taxon>Physcomitrium</taxon>
    </lineage>
</organism>
<dbReference type="SUPFAM" id="SSF57850">
    <property type="entry name" value="RING/U-box"/>
    <property type="match status" value="1"/>
</dbReference>
<proteinExistence type="predicted"/>
<reference evidence="7 8" key="1">
    <citation type="journal article" date="2008" name="Science">
        <title>The Physcomitrella genome reveals evolutionary insights into the conquest of land by plants.</title>
        <authorList>
            <person name="Rensing S."/>
            <person name="Lang D."/>
            <person name="Zimmer A."/>
            <person name="Terry A."/>
            <person name="Salamov A."/>
            <person name="Shapiro H."/>
            <person name="Nishiyama T."/>
            <person name="Perroud P.-F."/>
            <person name="Lindquist E."/>
            <person name="Kamisugi Y."/>
            <person name="Tanahashi T."/>
            <person name="Sakakibara K."/>
            <person name="Fujita T."/>
            <person name="Oishi K."/>
            <person name="Shin-I T."/>
            <person name="Kuroki Y."/>
            <person name="Toyoda A."/>
            <person name="Suzuki Y."/>
            <person name="Hashimoto A."/>
            <person name="Yamaguchi K."/>
            <person name="Sugano A."/>
            <person name="Kohara Y."/>
            <person name="Fujiyama A."/>
            <person name="Anterola A."/>
            <person name="Aoki S."/>
            <person name="Ashton N."/>
            <person name="Barbazuk W.B."/>
            <person name="Barker E."/>
            <person name="Bennetzen J."/>
            <person name="Bezanilla M."/>
            <person name="Blankenship R."/>
            <person name="Cho S.H."/>
            <person name="Dutcher S."/>
            <person name="Estelle M."/>
            <person name="Fawcett J.A."/>
            <person name="Gundlach H."/>
            <person name="Hanada K."/>
            <person name="Heyl A."/>
            <person name="Hicks K.A."/>
            <person name="Hugh J."/>
            <person name="Lohr M."/>
            <person name="Mayer K."/>
            <person name="Melkozernov A."/>
            <person name="Murata T."/>
            <person name="Nelson D."/>
            <person name="Pils B."/>
            <person name="Prigge M."/>
            <person name="Reiss B."/>
            <person name="Renner T."/>
            <person name="Rombauts S."/>
            <person name="Rushton P."/>
            <person name="Sanderfoot A."/>
            <person name="Schween G."/>
            <person name="Shiu S.-H."/>
            <person name="Stueber K."/>
            <person name="Theodoulou F.L."/>
            <person name="Tu H."/>
            <person name="Van de Peer Y."/>
            <person name="Verrier P.J."/>
            <person name="Waters E."/>
            <person name="Wood A."/>
            <person name="Yang L."/>
            <person name="Cove D."/>
            <person name="Cuming A."/>
            <person name="Hasebe M."/>
            <person name="Lucas S."/>
            <person name="Mishler D.B."/>
            <person name="Reski R."/>
            <person name="Grigoriev I."/>
            <person name="Quatrano R.S."/>
            <person name="Boore J.L."/>
        </authorList>
    </citation>
    <scope>NUCLEOTIDE SEQUENCE [LARGE SCALE GENOMIC DNA]</scope>
    <source>
        <strain evidence="7 8">cv. Gransden 2004</strain>
    </source>
</reference>
<dbReference type="PROSITE" id="PS50089">
    <property type="entry name" value="ZF_RING_2"/>
    <property type="match status" value="1"/>
</dbReference>
<dbReference type="Gene3D" id="3.30.720.50">
    <property type="match status" value="2"/>
</dbReference>
<accession>A0A7I4BBB6</accession>
<dbReference type="Pfam" id="PF02825">
    <property type="entry name" value="WWE"/>
    <property type="match status" value="2"/>
</dbReference>
<dbReference type="Pfam" id="PF13639">
    <property type="entry name" value="zf-RING_2"/>
    <property type="match status" value="1"/>
</dbReference>
<dbReference type="Gene3D" id="3.30.40.10">
    <property type="entry name" value="Zinc/RING finger domain, C3HC4 (zinc finger)"/>
    <property type="match status" value="1"/>
</dbReference>
<dbReference type="InterPro" id="IPR018123">
    <property type="entry name" value="WWE-dom_subgr"/>
</dbReference>
<dbReference type="EnsemblPlants" id="Pp3c17_24050V3.2">
    <property type="protein sequence ID" value="Pp3c17_24050V3.2"/>
    <property type="gene ID" value="Pp3c17_24050"/>
</dbReference>
<feature type="domain" description="RING-type" evidence="5">
    <location>
        <begin position="224"/>
        <end position="265"/>
    </location>
</feature>
<dbReference type="GO" id="GO:0016567">
    <property type="term" value="P:protein ubiquitination"/>
    <property type="evidence" value="ECO:0007669"/>
    <property type="project" value="InterPro"/>
</dbReference>
<keyword evidence="1" id="KW-0479">Metal-binding</keyword>
<dbReference type="InterPro" id="IPR017907">
    <property type="entry name" value="Znf_RING_CS"/>
</dbReference>
<reference evidence="7" key="3">
    <citation type="submission" date="2020-12" db="UniProtKB">
        <authorList>
            <consortium name="EnsemblPlants"/>
        </authorList>
    </citation>
    <scope>IDENTIFICATION</scope>
</reference>
<dbReference type="InterPro" id="IPR004170">
    <property type="entry name" value="WWE_dom"/>
</dbReference>
<evidence type="ECO:0000256" key="4">
    <source>
        <dbReference type="PROSITE-ProRule" id="PRU00175"/>
    </source>
</evidence>
<dbReference type="InterPro" id="IPR039398">
    <property type="entry name" value="Deltex_fam"/>
</dbReference>
<keyword evidence="8" id="KW-1185">Reference proteome</keyword>
<gene>
    <name evidence="7" type="primary">LOC112294905</name>
</gene>
<dbReference type="Proteomes" id="UP000006727">
    <property type="component" value="Chromosome 17"/>
</dbReference>
<evidence type="ECO:0000259" key="5">
    <source>
        <dbReference type="PROSITE" id="PS50089"/>
    </source>
</evidence>
<evidence type="ECO:0000256" key="3">
    <source>
        <dbReference type="ARBA" id="ARBA00022833"/>
    </source>
</evidence>
<dbReference type="AlphaFoldDB" id="A0A7I4BBB6"/>
<evidence type="ECO:0000259" key="6">
    <source>
        <dbReference type="PROSITE" id="PS50918"/>
    </source>
</evidence>
<dbReference type="InterPro" id="IPR039399">
    <property type="entry name" value="Deltex_C_sf"/>
</dbReference>
<dbReference type="SUPFAM" id="SSF117839">
    <property type="entry name" value="WWE domain"/>
    <property type="match status" value="2"/>
</dbReference>
<dbReference type="GO" id="GO:0008270">
    <property type="term" value="F:zinc ion binding"/>
    <property type="evidence" value="ECO:0007669"/>
    <property type="project" value="UniProtKB-KW"/>
</dbReference>
<dbReference type="InterPro" id="IPR037197">
    <property type="entry name" value="WWE_dom_sf"/>
</dbReference>
<dbReference type="GO" id="GO:0007219">
    <property type="term" value="P:Notch signaling pathway"/>
    <property type="evidence" value="ECO:0007669"/>
    <property type="project" value="InterPro"/>
</dbReference>
<dbReference type="PROSITE" id="PS50918">
    <property type="entry name" value="WWE"/>
    <property type="match status" value="1"/>
</dbReference>
<dbReference type="SMART" id="SM00678">
    <property type="entry name" value="WWE"/>
    <property type="match status" value="2"/>
</dbReference>
<reference evidence="7 8" key="2">
    <citation type="journal article" date="2018" name="Plant J.">
        <title>The Physcomitrella patens chromosome-scale assembly reveals moss genome structure and evolution.</title>
        <authorList>
            <person name="Lang D."/>
            <person name="Ullrich K.K."/>
            <person name="Murat F."/>
            <person name="Fuchs J."/>
            <person name="Jenkins J."/>
            <person name="Haas F.B."/>
            <person name="Piednoel M."/>
            <person name="Gundlach H."/>
            <person name="Van Bel M."/>
            <person name="Meyberg R."/>
            <person name="Vives C."/>
            <person name="Morata J."/>
            <person name="Symeonidi A."/>
            <person name="Hiss M."/>
            <person name="Muchero W."/>
            <person name="Kamisugi Y."/>
            <person name="Saleh O."/>
            <person name="Blanc G."/>
            <person name="Decker E.L."/>
            <person name="van Gessel N."/>
            <person name="Grimwood J."/>
            <person name="Hayes R.D."/>
            <person name="Graham S.W."/>
            <person name="Gunter L.E."/>
            <person name="McDaniel S.F."/>
            <person name="Hoernstein S.N.W."/>
            <person name="Larsson A."/>
            <person name="Li F.W."/>
            <person name="Perroud P.F."/>
            <person name="Phillips J."/>
            <person name="Ranjan P."/>
            <person name="Rokshar D.S."/>
            <person name="Rothfels C.J."/>
            <person name="Schneider L."/>
            <person name="Shu S."/>
            <person name="Stevenson D.W."/>
            <person name="Thummler F."/>
            <person name="Tillich M."/>
            <person name="Villarreal Aguilar J.C."/>
            <person name="Widiez T."/>
            <person name="Wong G.K."/>
            <person name="Wymore A."/>
            <person name="Zhang Y."/>
            <person name="Zimmer A.D."/>
            <person name="Quatrano R.S."/>
            <person name="Mayer K.F.X."/>
            <person name="Goodstein D."/>
            <person name="Casacuberta J.M."/>
            <person name="Vandepoele K."/>
            <person name="Reski R."/>
            <person name="Cuming A.C."/>
            <person name="Tuskan G.A."/>
            <person name="Maumus F."/>
            <person name="Salse J."/>
            <person name="Schmutz J."/>
            <person name="Rensing S.A."/>
        </authorList>
    </citation>
    <scope>NUCLEOTIDE SEQUENCE [LARGE SCALE GENOMIC DNA]</scope>
    <source>
        <strain evidence="7 8">cv. Gransden 2004</strain>
    </source>
</reference>
<name>A0A7I4BBB6_PHYPA</name>
<dbReference type="PANTHER" id="PTHR12622">
    <property type="entry name" value="DELTEX-RELATED"/>
    <property type="match status" value="1"/>
</dbReference>
<dbReference type="InterPro" id="IPR013083">
    <property type="entry name" value="Znf_RING/FYVE/PHD"/>
</dbReference>
<evidence type="ECO:0000313" key="8">
    <source>
        <dbReference type="Proteomes" id="UP000006727"/>
    </source>
</evidence>
<dbReference type="PROSITE" id="PS00518">
    <property type="entry name" value="ZF_RING_1"/>
    <property type="match status" value="1"/>
</dbReference>
<keyword evidence="2 4" id="KW-0863">Zinc-finger</keyword>
<evidence type="ECO:0000256" key="2">
    <source>
        <dbReference type="ARBA" id="ARBA00022771"/>
    </source>
</evidence>
<dbReference type="SMART" id="SM00184">
    <property type="entry name" value="RING"/>
    <property type="match status" value="1"/>
</dbReference>
<dbReference type="EMBL" id="ABEU02000017">
    <property type="status" value="NOT_ANNOTATED_CDS"/>
    <property type="molecule type" value="Genomic_DNA"/>
</dbReference>
<feature type="domain" description="WWE" evidence="6">
    <location>
        <begin position="1"/>
        <end position="71"/>
    </location>
</feature>
<evidence type="ECO:0008006" key="9">
    <source>
        <dbReference type="Google" id="ProtNLM"/>
    </source>
</evidence>
<dbReference type="InterPro" id="IPR001841">
    <property type="entry name" value="Znf_RING"/>
</dbReference>
<sequence length="362" mass="39705">MAVWEWLTDAMLWKPYNSVLSDSIEASFQVQQPSLDVCITSPSAPTHSITFQSIPPCQINRNTQQSRPVRRNVDAQSGIAEWQWWEDESQRWHAYDVLISSQIEIAWGQGHNSTNAYFQASTPGGVSLRIHHRKYTILFEADGLQTNLSTGFSRKIRRRVVSPGTAAAGATPVVPAASPSAPHVSSLLQAHSVPAPSVAAGAVSEAYDPADLHPYVENSDCNECPICVMDLRGRNAAMLAKCRHLFCKDCIIRWFETRPTCPICNMAYGVITGTQPDGTMSVRIIRAGSPEFASGLEGFPGVDVIVIQYNFPSGIQDDHAGIYVVSNSCSKRLTFTGSRASKSRMSLHGHQASSIPALYQRR</sequence>
<evidence type="ECO:0000256" key="1">
    <source>
        <dbReference type="ARBA" id="ARBA00022723"/>
    </source>
</evidence>